<keyword evidence="2" id="KW-1185">Reference proteome</keyword>
<proteinExistence type="predicted"/>
<accession>A0A8S1NAY3</accession>
<comment type="caution">
    <text evidence="1">The sequence shown here is derived from an EMBL/GenBank/DDBJ whole genome shotgun (WGS) entry which is preliminary data.</text>
</comment>
<gene>
    <name evidence="1" type="ORF">PPRIM_AZ9-3.1.T0850126</name>
</gene>
<reference evidence="1" key="1">
    <citation type="submission" date="2021-01" db="EMBL/GenBank/DDBJ databases">
        <authorList>
            <consortium name="Genoscope - CEA"/>
            <person name="William W."/>
        </authorList>
    </citation>
    <scope>NUCLEOTIDE SEQUENCE</scope>
</reference>
<protein>
    <submittedName>
        <fullName evidence="1">Uncharacterized protein</fullName>
    </submittedName>
</protein>
<dbReference type="AlphaFoldDB" id="A0A8S1NAY3"/>
<dbReference type="EMBL" id="CAJJDM010000088">
    <property type="protein sequence ID" value="CAD8090157.1"/>
    <property type="molecule type" value="Genomic_DNA"/>
</dbReference>
<name>A0A8S1NAY3_PARPR</name>
<dbReference type="Proteomes" id="UP000688137">
    <property type="component" value="Unassembled WGS sequence"/>
</dbReference>
<evidence type="ECO:0000313" key="1">
    <source>
        <dbReference type="EMBL" id="CAD8090157.1"/>
    </source>
</evidence>
<organism evidence="1 2">
    <name type="scientific">Paramecium primaurelia</name>
    <dbReference type="NCBI Taxonomy" id="5886"/>
    <lineage>
        <taxon>Eukaryota</taxon>
        <taxon>Sar</taxon>
        <taxon>Alveolata</taxon>
        <taxon>Ciliophora</taxon>
        <taxon>Intramacronucleata</taxon>
        <taxon>Oligohymenophorea</taxon>
        <taxon>Peniculida</taxon>
        <taxon>Parameciidae</taxon>
        <taxon>Paramecium</taxon>
    </lineage>
</organism>
<sequence>MVGCDQDLSPRFRHLSVFFTAGMAVLTNLVNGTTCKALVNYLNMIENPVIKKRVYKRYLTDMIVNQEDAIKELEEDEHFAMADWNQVKSLVGSQQFLQEVVQLENEIKQIQGGNMFWEQLFNGFTSFSSIKYFFKKYLHYKNIWL</sequence>
<evidence type="ECO:0000313" key="2">
    <source>
        <dbReference type="Proteomes" id="UP000688137"/>
    </source>
</evidence>